<reference evidence="1 2" key="2">
    <citation type="journal article" date="2012" name="BMC Genomics">
        <title>The genome of Pelobacter carbinolicus reveals surprising metabolic capabilities and physiological features.</title>
        <authorList>
            <person name="Aklujkar M."/>
            <person name="Haveman S.A."/>
            <person name="Didonato R.Jr."/>
            <person name="Chertkov O."/>
            <person name="Han C.S."/>
            <person name="Land M.L."/>
            <person name="Brown P."/>
            <person name="Lovley D.R."/>
        </authorList>
    </citation>
    <scope>NUCLEOTIDE SEQUENCE [LARGE SCALE GENOMIC DNA]</scope>
    <source>
        <strain evidence="2">DSM 2380 / NBRC 103641 / GraBd1</strain>
    </source>
</reference>
<proteinExistence type="predicted"/>
<gene>
    <name evidence="1" type="ordered locus">Pcar_3294</name>
</gene>
<dbReference type="KEGG" id="pca:Pcar_3294"/>
<name>Q0C6M4_SYNC1</name>
<organism evidence="1 2">
    <name type="scientific">Syntrophotalea carbinolica (strain DSM 2380 / NBRC 103641 / GraBd1)</name>
    <name type="common">Pelobacter carbinolicus</name>
    <dbReference type="NCBI Taxonomy" id="338963"/>
    <lineage>
        <taxon>Bacteria</taxon>
        <taxon>Pseudomonadati</taxon>
        <taxon>Thermodesulfobacteriota</taxon>
        <taxon>Desulfuromonadia</taxon>
        <taxon>Desulfuromonadales</taxon>
        <taxon>Syntrophotaleaceae</taxon>
        <taxon>Syntrophotalea</taxon>
    </lineage>
</organism>
<accession>Q0C6M4</accession>
<reference evidence="2" key="1">
    <citation type="submission" date="2005-10" db="EMBL/GenBank/DDBJ databases">
        <title>Complete sequence of Pelobacter carbinolicus DSM 2380.</title>
        <authorList>
            <person name="Copeland A."/>
            <person name="Lucas S."/>
            <person name="Lapidus A."/>
            <person name="Barry K."/>
            <person name="Detter J.C."/>
            <person name="Glavina T."/>
            <person name="Hammon N."/>
            <person name="Israni S."/>
            <person name="Pitluck S."/>
            <person name="Chertkov O."/>
            <person name="Schmutz J."/>
            <person name="Larimer F."/>
            <person name="Land M."/>
            <person name="Kyrpides N."/>
            <person name="Ivanova N."/>
            <person name="Richardson P."/>
        </authorList>
    </citation>
    <scope>NUCLEOTIDE SEQUENCE [LARGE SCALE GENOMIC DNA]</scope>
    <source>
        <strain evidence="2">DSM 2380 / NBRC 103641 / GraBd1</strain>
    </source>
</reference>
<dbReference type="EMBL" id="CP000142">
    <property type="protein sequence ID" value="ABI81913.1"/>
    <property type="molecule type" value="Genomic_DNA"/>
</dbReference>
<dbReference type="HOGENOM" id="CLU_3404741_0_0_7"/>
<protein>
    <submittedName>
        <fullName evidence="1">Uncharacterized protein</fullName>
    </submittedName>
</protein>
<keyword evidence="2" id="KW-1185">Reference proteome</keyword>
<dbReference type="Proteomes" id="UP000002534">
    <property type="component" value="Chromosome"/>
</dbReference>
<evidence type="ECO:0000313" key="2">
    <source>
        <dbReference type="Proteomes" id="UP000002534"/>
    </source>
</evidence>
<sequence length="30" mass="3498">MFKSTPNNAINADRKKLRYAPHFASGYGWR</sequence>
<dbReference type="AlphaFoldDB" id="Q0C6M4"/>
<evidence type="ECO:0000313" key="1">
    <source>
        <dbReference type="EMBL" id="ABI81913.1"/>
    </source>
</evidence>